<dbReference type="InterPro" id="IPR052337">
    <property type="entry name" value="SAT4-like"/>
</dbReference>
<evidence type="ECO:0000256" key="3">
    <source>
        <dbReference type="ARBA" id="ARBA00022989"/>
    </source>
</evidence>
<name>A0ABR4GEF2_9EURO</name>
<evidence type="ECO:0000256" key="5">
    <source>
        <dbReference type="ARBA" id="ARBA00038359"/>
    </source>
</evidence>
<dbReference type="Pfam" id="PF20684">
    <property type="entry name" value="Fung_rhodopsin"/>
    <property type="match status" value="1"/>
</dbReference>
<feature type="domain" description="Rhodopsin" evidence="7">
    <location>
        <begin position="31"/>
        <end position="266"/>
    </location>
</feature>
<feature type="transmembrane region" description="Helical" evidence="6">
    <location>
        <begin position="45"/>
        <end position="65"/>
    </location>
</feature>
<comment type="caution">
    <text evidence="8">The sequence shown here is derived from an EMBL/GenBank/DDBJ whole genome shotgun (WGS) entry which is preliminary data.</text>
</comment>
<gene>
    <name evidence="8" type="ORF">BJX66DRAFT_335021</name>
</gene>
<dbReference type="PANTHER" id="PTHR33048">
    <property type="entry name" value="PTH11-LIKE INTEGRAL MEMBRANE PROTEIN (AFU_ORTHOLOGUE AFUA_5G11245)"/>
    <property type="match status" value="1"/>
</dbReference>
<keyword evidence="3 6" id="KW-1133">Transmembrane helix</keyword>
<feature type="transmembrane region" description="Helical" evidence="6">
    <location>
        <begin position="125"/>
        <end position="149"/>
    </location>
</feature>
<keyword evidence="9" id="KW-1185">Reference proteome</keyword>
<dbReference type="PANTHER" id="PTHR33048:SF156">
    <property type="entry name" value="INTEGRAL MEMBRANE PROTEIN"/>
    <property type="match status" value="1"/>
</dbReference>
<evidence type="ECO:0000256" key="2">
    <source>
        <dbReference type="ARBA" id="ARBA00022692"/>
    </source>
</evidence>
<reference evidence="8 9" key="1">
    <citation type="submission" date="2024-07" db="EMBL/GenBank/DDBJ databases">
        <title>Section-level genome sequencing and comparative genomics of Aspergillus sections Usti and Cavernicolus.</title>
        <authorList>
            <consortium name="Lawrence Berkeley National Laboratory"/>
            <person name="Nybo J.L."/>
            <person name="Vesth T.C."/>
            <person name="Theobald S."/>
            <person name="Frisvad J.C."/>
            <person name="Larsen T.O."/>
            <person name="Kjaerboelling I."/>
            <person name="Rothschild-Mancinelli K."/>
            <person name="Lyhne E.K."/>
            <person name="Kogle M.E."/>
            <person name="Barry K."/>
            <person name="Clum A."/>
            <person name="Na H."/>
            <person name="Ledsgaard L."/>
            <person name="Lin J."/>
            <person name="Lipzen A."/>
            <person name="Kuo A."/>
            <person name="Riley R."/>
            <person name="Mondo S."/>
            <person name="Labutti K."/>
            <person name="Haridas S."/>
            <person name="Pangalinan J."/>
            <person name="Salamov A.A."/>
            <person name="Simmons B.A."/>
            <person name="Magnuson J.K."/>
            <person name="Chen J."/>
            <person name="Drula E."/>
            <person name="Henrissat B."/>
            <person name="Wiebenga A."/>
            <person name="Lubbers R.J."/>
            <person name="Gomes A.C."/>
            <person name="Makela M.R."/>
            <person name="Stajich J."/>
            <person name="Grigoriev I.V."/>
            <person name="Mortensen U.H."/>
            <person name="De Vries R.P."/>
            <person name="Baker S.E."/>
            <person name="Andersen M.R."/>
        </authorList>
    </citation>
    <scope>NUCLEOTIDE SEQUENCE [LARGE SCALE GENOMIC DNA]</scope>
    <source>
        <strain evidence="8 9">CBS 209.92</strain>
    </source>
</reference>
<accession>A0ABR4GEF2</accession>
<keyword evidence="2 6" id="KW-0812">Transmembrane</keyword>
<evidence type="ECO:0000256" key="1">
    <source>
        <dbReference type="ARBA" id="ARBA00004141"/>
    </source>
</evidence>
<dbReference type="EMBL" id="JBFTWV010000019">
    <property type="protein sequence ID" value="KAL2797403.1"/>
    <property type="molecule type" value="Genomic_DNA"/>
</dbReference>
<comment type="similarity">
    <text evidence="5">Belongs to the SAT4 family.</text>
</comment>
<dbReference type="Proteomes" id="UP001610563">
    <property type="component" value="Unassembled WGS sequence"/>
</dbReference>
<comment type="subcellular location">
    <subcellularLocation>
        <location evidence="1">Membrane</location>
        <topology evidence="1">Multi-pass membrane protein</topology>
    </subcellularLocation>
</comment>
<organism evidence="8 9">
    <name type="scientific">Aspergillus keveii</name>
    <dbReference type="NCBI Taxonomy" id="714993"/>
    <lineage>
        <taxon>Eukaryota</taxon>
        <taxon>Fungi</taxon>
        <taxon>Dikarya</taxon>
        <taxon>Ascomycota</taxon>
        <taxon>Pezizomycotina</taxon>
        <taxon>Eurotiomycetes</taxon>
        <taxon>Eurotiomycetidae</taxon>
        <taxon>Eurotiales</taxon>
        <taxon>Aspergillaceae</taxon>
        <taxon>Aspergillus</taxon>
        <taxon>Aspergillus subgen. Nidulantes</taxon>
    </lineage>
</organism>
<keyword evidence="4 6" id="KW-0472">Membrane</keyword>
<feature type="transmembrane region" description="Helical" evidence="6">
    <location>
        <begin position="200"/>
        <end position="224"/>
    </location>
</feature>
<feature type="transmembrane region" description="Helical" evidence="6">
    <location>
        <begin position="12"/>
        <end position="33"/>
    </location>
</feature>
<evidence type="ECO:0000313" key="9">
    <source>
        <dbReference type="Proteomes" id="UP001610563"/>
    </source>
</evidence>
<evidence type="ECO:0000256" key="6">
    <source>
        <dbReference type="SAM" id="Phobius"/>
    </source>
</evidence>
<sequence length="345" mass="38073">MADQPPTYSDQPLLRAITILFIILSTIVFLFRLTSRSIGHLKWQLDDTLVLLGWLTFNAFMGLTLDIEYGGVGLHQGSLPRSTLSTWGKLLLPSTLVYTYAVNFTKLAIVVLYISFFSNHRPSKIIYYATVVTLCLSMVANTAAGLAICRPLHALWDGGVAGHCFDINAWLRYGRVVNVVSGVVMLVLPVPHVMQLTLGLGVKVAVVAMYLVGGFGLVASIIGLARIPSTNSKADDTYASAQTFLWPTIEIGMYHLAACMIAYLPLGKWIISRIRAEPDDVERKEPSFVPRRRVEICRPVRDYGDGEMAFVHEMGSAYTLASSGEGSMGVIRIGRRVYVEPVEWI</sequence>
<dbReference type="InterPro" id="IPR049326">
    <property type="entry name" value="Rhodopsin_dom_fungi"/>
</dbReference>
<evidence type="ECO:0000259" key="7">
    <source>
        <dbReference type="Pfam" id="PF20684"/>
    </source>
</evidence>
<proteinExistence type="inferred from homology"/>
<protein>
    <recommendedName>
        <fullName evidence="7">Rhodopsin domain-containing protein</fullName>
    </recommendedName>
</protein>
<evidence type="ECO:0000313" key="8">
    <source>
        <dbReference type="EMBL" id="KAL2797403.1"/>
    </source>
</evidence>
<evidence type="ECO:0000256" key="4">
    <source>
        <dbReference type="ARBA" id="ARBA00023136"/>
    </source>
</evidence>
<feature type="transmembrane region" description="Helical" evidence="6">
    <location>
        <begin position="244"/>
        <end position="266"/>
    </location>
</feature>
<feature type="transmembrane region" description="Helical" evidence="6">
    <location>
        <begin position="97"/>
        <end position="118"/>
    </location>
</feature>